<reference evidence="2 3" key="1">
    <citation type="journal article" date="2013" name="Genome Biol.">
        <title>Comparative genomics of the core and accessory genomes of 48 Sinorhizobium strains comprising five genospecies.</title>
        <authorList>
            <person name="Sugawara M."/>
            <person name="Epstein B."/>
            <person name="Badgley B.D."/>
            <person name="Unno T."/>
            <person name="Xu L."/>
            <person name="Reese J."/>
            <person name="Gyaneshwar P."/>
            <person name="Denny R."/>
            <person name="Mudge J."/>
            <person name="Bharti A.K."/>
            <person name="Farmer A.D."/>
            <person name="May G.D."/>
            <person name="Woodward J.E."/>
            <person name="Medigue C."/>
            <person name="Vallenet D."/>
            <person name="Lajus A."/>
            <person name="Rouy Z."/>
            <person name="Martinez-Vaz B."/>
            <person name="Tiffin P."/>
            <person name="Young N.D."/>
            <person name="Sadowsky M.J."/>
        </authorList>
    </citation>
    <scope>NUCLEOTIDE SEQUENCE [LARGE SCALE GENOMIC DNA]</scope>
    <source>
        <strain evidence="2 3">USDA4894</strain>
    </source>
</reference>
<dbReference type="OrthoDB" id="8117189at2"/>
<feature type="signal peptide" evidence="1">
    <location>
        <begin position="1"/>
        <end position="27"/>
    </location>
</feature>
<dbReference type="Proteomes" id="UP000439983">
    <property type="component" value="Unassembled WGS sequence"/>
</dbReference>
<evidence type="ECO:0000313" key="2">
    <source>
        <dbReference type="EMBL" id="MQX18704.1"/>
    </source>
</evidence>
<sequence length="150" mass="17433">MTGFRNFVMSCALAAASMIPPVAPAQAMPRPVLDIAIGPPADVQTVTHRGWGYYPRWRGGYYGGWPGYHPGYRRAGISFYFGPGVGYYPGPYYYGNRYYYGTRYYGPGYYPGYYPYRYYRGYYPYRYYGPGYGHRYYRPGYYGGVMIRGW</sequence>
<organism evidence="2 3">
    <name type="scientific">Sinorhizobium terangae</name>
    <dbReference type="NCBI Taxonomy" id="110322"/>
    <lineage>
        <taxon>Bacteria</taxon>
        <taxon>Pseudomonadati</taxon>
        <taxon>Pseudomonadota</taxon>
        <taxon>Alphaproteobacteria</taxon>
        <taxon>Hyphomicrobiales</taxon>
        <taxon>Rhizobiaceae</taxon>
        <taxon>Sinorhizobium/Ensifer group</taxon>
        <taxon>Sinorhizobium</taxon>
    </lineage>
</organism>
<protein>
    <submittedName>
        <fullName evidence="2">BA14K family protein</fullName>
    </submittedName>
</protein>
<comment type="caution">
    <text evidence="2">The sequence shown here is derived from an EMBL/GenBank/DDBJ whole genome shotgun (WGS) entry which is preliminary data.</text>
</comment>
<dbReference type="AlphaFoldDB" id="A0A6N7LQI6"/>
<accession>A0A6N7LQI6</accession>
<feature type="chain" id="PRO_5026985876" evidence="1">
    <location>
        <begin position="28"/>
        <end position="150"/>
    </location>
</feature>
<proteinExistence type="predicted"/>
<name>A0A6N7LQI6_SINTE</name>
<dbReference type="RefSeq" id="WP_153442474.1">
    <property type="nucleotide sequence ID" value="NZ_CP121659.1"/>
</dbReference>
<keyword evidence="1" id="KW-0732">Signal</keyword>
<evidence type="ECO:0000256" key="1">
    <source>
        <dbReference type="SAM" id="SignalP"/>
    </source>
</evidence>
<keyword evidence="3" id="KW-1185">Reference proteome</keyword>
<evidence type="ECO:0000313" key="3">
    <source>
        <dbReference type="Proteomes" id="UP000439983"/>
    </source>
</evidence>
<dbReference type="EMBL" id="WITC01000124">
    <property type="protein sequence ID" value="MQX18704.1"/>
    <property type="molecule type" value="Genomic_DNA"/>
</dbReference>
<gene>
    <name evidence="2" type="ORF">GHK62_29400</name>
</gene>